<keyword evidence="1" id="KW-1133">Transmembrane helix</keyword>
<proteinExistence type="predicted"/>
<keyword evidence="1" id="KW-0472">Membrane</keyword>
<gene>
    <name evidence="2" type="ORF">SMTD_LOCUS4598</name>
</gene>
<dbReference type="AlphaFoldDB" id="A0A3P8BR45"/>
<feature type="transmembrane region" description="Helical" evidence="1">
    <location>
        <begin position="17"/>
        <end position="35"/>
    </location>
</feature>
<organism evidence="2 3">
    <name type="scientific">Schistosoma mattheei</name>
    <dbReference type="NCBI Taxonomy" id="31246"/>
    <lineage>
        <taxon>Eukaryota</taxon>
        <taxon>Metazoa</taxon>
        <taxon>Spiralia</taxon>
        <taxon>Lophotrochozoa</taxon>
        <taxon>Platyhelminthes</taxon>
        <taxon>Trematoda</taxon>
        <taxon>Digenea</taxon>
        <taxon>Strigeidida</taxon>
        <taxon>Schistosomatoidea</taxon>
        <taxon>Schistosomatidae</taxon>
        <taxon>Schistosoma</taxon>
    </lineage>
</organism>
<name>A0A3P8BR45_9TREM</name>
<reference evidence="2 3" key="1">
    <citation type="submission" date="2018-11" db="EMBL/GenBank/DDBJ databases">
        <authorList>
            <consortium name="Pathogen Informatics"/>
        </authorList>
    </citation>
    <scope>NUCLEOTIDE SEQUENCE [LARGE SCALE GENOMIC DNA]</scope>
    <source>
        <strain>Denwood</strain>
        <strain evidence="3">Zambia</strain>
    </source>
</reference>
<sequence>MFLYYQKSTFYHQMHKFYFIVYLRMVFINVVYFLIN</sequence>
<evidence type="ECO:0000313" key="2">
    <source>
        <dbReference type="EMBL" id="VDP08925.1"/>
    </source>
</evidence>
<accession>A0A3P8BR45</accession>
<keyword evidence="3" id="KW-1185">Reference proteome</keyword>
<dbReference type="Proteomes" id="UP000269396">
    <property type="component" value="Unassembled WGS sequence"/>
</dbReference>
<evidence type="ECO:0000256" key="1">
    <source>
        <dbReference type="SAM" id="Phobius"/>
    </source>
</evidence>
<protein>
    <submittedName>
        <fullName evidence="2">Uncharacterized protein</fullName>
    </submittedName>
</protein>
<keyword evidence="1" id="KW-0812">Transmembrane</keyword>
<dbReference type="EMBL" id="UZAL01014075">
    <property type="protein sequence ID" value="VDP08925.1"/>
    <property type="molecule type" value="Genomic_DNA"/>
</dbReference>
<evidence type="ECO:0000313" key="3">
    <source>
        <dbReference type="Proteomes" id="UP000269396"/>
    </source>
</evidence>